<evidence type="ECO:0000256" key="3">
    <source>
        <dbReference type="ARBA" id="ARBA00023163"/>
    </source>
</evidence>
<reference evidence="6 7" key="1">
    <citation type="submission" date="2020-04" db="EMBL/GenBank/DDBJ databases">
        <title>Enterovirga sp. isolate from soil.</title>
        <authorList>
            <person name="Chea S."/>
            <person name="Kim D.-U."/>
        </authorList>
    </citation>
    <scope>NUCLEOTIDE SEQUENCE [LARGE SCALE GENOMIC DNA]</scope>
    <source>
        <strain evidence="6 7">DB1703</strain>
    </source>
</reference>
<accession>A0A849HX71</accession>
<organism evidence="6 7">
    <name type="scientific">Enterovirga aerilata</name>
    <dbReference type="NCBI Taxonomy" id="2730920"/>
    <lineage>
        <taxon>Bacteria</taxon>
        <taxon>Pseudomonadati</taxon>
        <taxon>Pseudomonadota</taxon>
        <taxon>Alphaproteobacteria</taxon>
        <taxon>Hyphomicrobiales</taxon>
        <taxon>Methylobacteriaceae</taxon>
        <taxon>Enterovirga</taxon>
    </lineage>
</organism>
<dbReference type="Gene3D" id="3.40.50.2300">
    <property type="match status" value="1"/>
</dbReference>
<gene>
    <name evidence="6" type="ORF">HJG44_04720</name>
</gene>
<evidence type="ECO:0000256" key="1">
    <source>
        <dbReference type="ARBA" id="ARBA00022553"/>
    </source>
</evidence>
<dbReference type="EMBL" id="JABEPP010000001">
    <property type="protein sequence ID" value="NNM71702.1"/>
    <property type="molecule type" value="Genomic_DNA"/>
</dbReference>
<dbReference type="GO" id="GO:0000160">
    <property type="term" value="P:phosphorelay signal transduction system"/>
    <property type="evidence" value="ECO:0007669"/>
    <property type="project" value="InterPro"/>
</dbReference>
<keyword evidence="1 4" id="KW-0597">Phosphoprotein</keyword>
<evidence type="ECO:0000313" key="6">
    <source>
        <dbReference type="EMBL" id="NNM71702.1"/>
    </source>
</evidence>
<dbReference type="PANTHER" id="PTHR44591:SF3">
    <property type="entry name" value="RESPONSE REGULATORY DOMAIN-CONTAINING PROTEIN"/>
    <property type="match status" value="1"/>
</dbReference>
<keyword evidence="2" id="KW-0805">Transcription regulation</keyword>
<dbReference type="InterPro" id="IPR050595">
    <property type="entry name" value="Bact_response_regulator"/>
</dbReference>
<feature type="domain" description="Response regulatory" evidence="5">
    <location>
        <begin position="8"/>
        <end position="121"/>
    </location>
</feature>
<name>A0A849HX71_9HYPH</name>
<proteinExistence type="predicted"/>
<feature type="modified residue" description="4-aspartylphosphate" evidence="4">
    <location>
        <position position="57"/>
    </location>
</feature>
<evidence type="ECO:0000256" key="2">
    <source>
        <dbReference type="ARBA" id="ARBA00023015"/>
    </source>
</evidence>
<keyword evidence="3" id="KW-0804">Transcription</keyword>
<dbReference type="SUPFAM" id="SSF52172">
    <property type="entry name" value="CheY-like"/>
    <property type="match status" value="1"/>
</dbReference>
<comment type="caution">
    <text evidence="6">The sequence shown here is derived from an EMBL/GenBank/DDBJ whole genome shotgun (WGS) entry which is preliminary data.</text>
</comment>
<keyword evidence="7" id="KW-1185">Reference proteome</keyword>
<evidence type="ECO:0000256" key="4">
    <source>
        <dbReference type="PROSITE-ProRule" id="PRU00169"/>
    </source>
</evidence>
<dbReference type="Proteomes" id="UP000564885">
    <property type="component" value="Unassembled WGS sequence"/>
</dbReference>
<sequence length="132" mass="14772">MASQDRKPVFVVDDDPGALNSLRFLLESEGYDVFTFRDGEELLSSLPRPEPTCLIIDFKLPAMDGMDLFRRLRERNVLAPVILVTGHPDPAIRRRADKAGLDLIEKPLSQDVLLSAVEAARAGRFRRPELSA</sequence>
<dbReference type="PANTHER" id="PTHR44591">
    <property type="entry name" value="STRESS RESPONSE REGULATOR PROTEIN 1"/>
    <property type="match status" value="1"/>
</dbReference>
<dbReference type="SMART" id="SM00448">
    <property type="entry name" value="REC"/>
    <property type="match status" value="1"/>
</dbReference>
<evidence type="ECO:0000259" key="5">
    <source>
        <dbReference type="PROSITE" id="PS50110"/>
    </source>
</evidence>
<evidence type="ECO:0000313" key="7">
    <source>
        <dbReference type="Proteomes" id="UP000564885"/>
    </source>
</evidence>
<dbReference type="PROSITE" id="PS50110">
    <property type="entry name" value="RESPONSE_REGULATORY"/>
    <property type="match status" value="1"/>
</dbReference>
<protein>
    <submittedName>
        <fullName evidence="6">Response regulator</fullName>
    </submittedName>
</protein>
<dbReference type="Pfam" id="PF00072">
    <property type="entry name" value="Response_reg"/>
    <property type="match status" value="1"/>
</dbReference>
<dbReference type="AlphaFoldDB" id="A0A849HX71"/>
<dbReference type="InterPro" id="IPR001789">
    <property type="entry name" value="Sig_transdc_resp-reg_receiver"/>
</dbReference>
<dbReference type="InterPro" id="IPR011006">
    <property type="entry name" value="CheY-like_superfamily"/>
</dbReference>